<dbReference type="PROSITE" id="PS51192">
    <property type="entry name" value="HELICASE_ATP_BIND_1"/>
    <property type="match status" value="1"/>
</dbReference>
<dbReference type="AlphaFoldDB" id="R0KNC9"/>
<sequence length="630" mass="73619">MKILSGSLYEPYSTDDFVSYDELAFTKSGVKLIGEDKILKNRIKLFMAIQKNLKNIEEKSSTAIGKIFYLINEHLQNKNKDTCGNYMKADDRIDDAKANTTKVKNTKVNDTNSNVDPDNNSIVKRPKISDDEDSLYKSFSDLRLVPLKELKSKISNPFKSSIHPMGDPIFRDYLRLKTILDFPILDLNTSLLFRFETCDEFLRLLSTLIIHKNPTDFIFEAFTLLVDGVDNFKIFFEILGCRLLFDYPAALTKINKSSSKLDFYSKTISFYYSEFDQLEDLFYESYEKKVTRVLRGFIQNLKYAEKFVDLILENFDLFLLSELIGDLDHSFYPLFVKKLLKVMHSDVMHTNTFSPSKILSFIVPRLSFNLNPNLNSIWFNRIEEAKISLEALLNINKIPEYKSKCPTTLILRNYQVEGVKWINFLYSFHLNGILADDMGLGKTIQVLYFICSEIYETNKKVLILCPSSLTGHWKGEIEKFYPFIKCEVYKKKKMENDTENQILISSYDMFRNDYQNFIDKNWFYIILDEGHILRNSNTRLYNRVCQLKPTNKLVLTGTPVHNSVEDLISIFNFIMPKYLENSENIQISLKMSDQEVEKAYARLADLNKKILPFILRRLKIDVLKIYLLKL</sequence>
<dbReference type="OrthoDB" id="448448at2759"/>
<dbReference type="Pfam" id="PF00176">
    <property type="entry name" value="SNF2-rel_dom"/>
    <property type="match status" value="1"/>
</dbReference>
<evidence type="ECO:0000256" key="1">
    <source>
        <dbReference type="ARBA" id="ARBA00022741"/>
    </source>
</evidence>
<feature type="compositionally biased region" description="Polar residues" evidence="3">
    <location>
        <begin position="113"/>
        <end position="122"/>
    </location>
</feature>
<keyword evidence="6" id="KW-1185">Reference proteome</keyword>
<keyword evidence="2" id="KW-0067">ATP-binding</keyword>
<dbReference type="GO" id="GO:0005524">
    <property type="term" value="F:ATP binding"/>
    <property type="evidence" value="ECO:0007669"/>
    <property type="project" value="InterPro"/>
</dbReference>
<protein>
    <submittedName>
        <fullName evidence="5">Helicase mot1</fullName>
    </submittedName>
</protein>
<dbReference type="InterPro" id="IPR044972">
    <property type="entry name" value="Mot1"/>
</dbReference>
<accession>R0KNC9</accession>
<dbReference type="STRING" id="578461.R0KNC9"/>
<proteinExistence type="predicted"/>
<dbReference type="Gene3D" id="3.40.50.10810">
    <property type="entry name" value="Tandem AAA-ATPase domain"/>
    <property type="match status" value="1"/>
</dbReference>
<dbReference type="FunFam" id="3.40.50.10810:FF:000090">
    <property type="entry name" value="Similarity to HELICASE MOT1"/>
    <property type="match status" value="1"/>
</dbReference>
<evidence type="ECO:0000313" key="5">
    <source>
        <dbReference type="EMBL" id="EOB12176.1"/>
    </source>
</evidence>
<keyword evidence="5" id="KW-0347">Helicase</keyword>
<dbReference type="InterPro" id="IPR038718">
    <property type="entry name" value="SNF2-like_sf"/>
</dbReference>
<evidence type="ECO:0000256" key="2">
    <source>
        <dbReference type="ARBA" id="ARBA00022840"/>
    </source>
</evidence>
<dbReference type="GO" id="GO:0017025">
    <property type="term" value="F:TBP-class protein binding"/>
    <property type="evidence" value="ECO:0007669"/>
    <property type="project" value="InterPro"/>
</dbReference>
<gene>
    <name evidence="5" type="primary">MOT1</name>
    <name evidence="5" type="ORF">NBO_508g0027</name>
</gene>
<dbReference type="InterPro" id="IPR027417">
    <property type="entry name" value="P-loop_NTPase"/>
</dbReference>
<reference evidence="5 6" key="1">
    <citation type="journal article" date="2013" name="BMC Genomics">
        <title>Comparative genomics of parasitic silkworm microsporidia reveal an association between genome expansion and host adaptation.</title>
        <authorList>
            <person name="Pan G."/>
            <person name="Xu J."/>
            <person name="Li T."/>
            <person name="Xia Q."/>
            <person name="Liu S.L."/>
            <person name="Zhang G."/>
            <person name="Li S."/>
            <person name="Li C."/>
            <person name="Liu H."/>
            <person name="Yang L."/>
            <person name="Liu T."/>
            <person name="Zhang X."/>
            <person name="Wu Z."/>
            <person name="Fan W."/>
            <person name="Dang X."/>
            <person name="Xiang H."/>
            <person name="Tao M."/>
            <person name="Li Y."/>
            <person name="Hu J."/>
            <person name="Li Z."/>
            <person name="Lin L."/>
            <person name="Luo J."/>
            <person name="Geng L."/>
            <person name="Wang L."/>
            <person name="Long M."/>
            <person name="Wan Y."/>
            <person name="He N."/>
            <person name="Zhang Z."/>
            <person name="Lu C."/>
            <person name="Keeling P.J."/>
            <person name="Wang J."/>
            <person name="Xiang Z."/>
            <person name="Zhou Z."/>
        </authorList>
    </citation>
    <scope>NUCLEOTIDE SEQUENCE [LARGE SCALE GENOMIC DNA]</scope>
    <source>
        <strain evidence="6">CQ1 / CVCC 102059</strain>
    </source>
</reference>
<evidence type="ECO:0000313" key="6">
    <source>
        <dbReference type="Proteomes" id="UP000016927"/>
    </source>
</evidence>
<dbReference type="SUPFAM" id="SSF52540">
    <property type="entry name" value="P-loop containing nucleoside triphosphate hydrolases"/>
    <property type="match status" value="1"/>
</dbReference>
<dbReference type="PANTHER" id="PTHR36498:SF1">
    <property type="entry name" value="TATA-BINDING PROTEIN-ASSOCIATED FACTOR 172"/>
    <property type="match status" value="1"/>
</dbReference>
<dbReference type="GO" id="GO:0016887">
    <property type="term" value="F:ATP hydrolysis activity"/>
    <property type="evidence" value="ECO:0007669"/>
    <property type="project" value="InterPro"/>
</dbReference>
<dbReference type="Proteomes" id="UP000016927">
    <property type="component" value="Unassembled WGS sequence"/>
</dbReference>
<dbReference type="SMART" id="SM00487">
    <property type="entry name" value="DEXDc"/>
    <property type="match status" value="1"/>
</dbReference>
<dbReference type="InterPro" id="IPR000330">
    <property type="entry name" value="SNF2_N"/>
</dbReference>
<evidence type="ECO:0000256" key="3">
    <source>
        <dbReference type="SAM" id="MobiDB-lite"/>
    </source>
</evidence>
<feature type="domain" description="Helicase ATP-binding" evidence="4">
    <location>
        <begin position="423"/>
        <end position="577"/>
    </location>
</feature>
<organism evidence="5 6">
    <name type="scientific">Nosema bombycis (strain CQ1 / CVCC 102059)</name>
    <name type="common">Microsporidian parasite</name>
    <name type="synonym">Pebrine of silkworm</name>
    <dbReference type="NCBI Taxonomy" id="578461"/>
    <lineage>
        <taxon>Eukaryota</taxon>
        <taxon>Fungi</taxon>
        <taxon>Fungi incertae sedis</taxon>
        <taxon>Microsporidia</taxon>
        <taxon>Nosematidae</taxon>
        <taxon>Nosema</taxon>
    </lineage>
</organism>
<keyword evidence="1" id="KW-0547">Nucleotide-binding</keyword>
<dbReference type="HOGENOM" id="CLU_434175_0_0_1"/>
<dbReference type="EMBL" id="KB909416">
    <property type="protein sequence ID" value="EOB12176.1"/>
    <property type="molecule type" value="Genomic_DNA"/>
</dbReference>
<dbReference type="GO" id="GO:0003677">
    <property type="term" value="F:DNA binding"/>
    <property type="evidence" value="ECO:0007669"/>
    <property type="project" value="InterPro"/>
</dbReference>
<feature type="region of interest" description="Disordered" evidence="3">
    <location>
        <begin position="104"/>
        <end position="123"/>
    </location>
</feature>
<name>R0KNC9_NOSB1</name>
<keyword evidence="5" id="KW-0378">Hydrolase</keyword>
<dbReference type="VEuPathDB" id="MicrosporidiaDB:NBO_508g0027"/>
<dbReference type="GO" id="GO:0004386">
    <property type="term" value="F:helicase activity"/>
    <property type="evidence" value="ECO:0007669"/>
    <property type="project" value="UniProtKB-KW"/>
</dbReference>
<dbReference type="InterPro" id="IPR014001">
    <property type="entry name" value="Helicase_ATP-bd"/>
</dbReference>
<dbReference type="PANTHER" id="PTHR36498">
    <property type="entry name" value="TATA-BINDING PROTEIN-ASSOCIATED FACTOR 172"/>
    <property type="match status" value="1"/>
</dbReference>
<evidence type="ECO:0000259" key="4">
    <source>
        <dbReference type="PROSITE" id="PS51192"/>
    </source>
</evidence>